<dbReference type="Proteomes" id="UP000789570">
    <property type="component" value="Unassembled WGS sequence"/>
</dbReference>
<dbReference type="EMBL" id="CAJVPQ010002107">
    <property type="protein sequence ID" value="CAG8583828.1"/>
    <property type="molecule type" value="Genomic_DNA"/>
</dbReference>
<dbReference type="AlphaFoldDB" id="A0A9N9G6D1"/>
<protein>
    <submittedName>
        <fullName evidence="2">11171_t:CDS:1</fullName>
    </submittedName>
</protein>
<name>A0A9N9G6D1_9GLOM</name>
<accession>A0A9N9G6D1</accession>
<comment type="caution">
    <text evidence="2">The sequence shown here is derived from an EMBL/GenBank/DDBJ whole genome shotgun (WGS) entry which is preliminary data.</text>
</comment>
<evidence type="ECO:0000256" key="1">
    <source>
        <dbReference type="SAM" id="MobiDB-lite"/>
    </source>
</evidence>
<organism evidence="2 3">
    <name type="scientific">Funneliformis caledonium</name>
    <dbReference type="NCBI Taxonomy" id="1117310"/>
    <lineage>
        <taxon>Eukaryota</taxon>
        <taxon>Fungi</taxon>
        <taxon>Fungi incertae sedis</taxon>
        <taxon>Mucoromycota</taxon>
        <taxon>Glomeromycotina</taxon>
        <taxon>Glomeromycetes</taxon>
        <taxon>Glomerales</taxon>
        <taxon>Glomeraceae</taxon>
        <taxon>Funneliformis</taxon>
    </lineage>
</organism>
<keyword evidence="3" id="KW-1185">Reference proteome</keyword>
<gene>
    <name evidence="2" type="ORF">FCALED_LOCUS7738</name>
</gene>
<proteinExistence type="predicted"/>
<feature type="compositionally biased region" description="Basic and acidic residues" evidence="1">
    <location>
        <begin position="1"/>
        <end position="22"/>
    </location>
</feature>
<evidence type="ECO:0000313" key="2">
    <source>
        <dbReference type="EMBL" id="CAG8583828.1"/>
    </source>
</evidence>
<reference evidence="2" key="1">
    <citation type="submission" date="2021-06" db="EMBL/GenBank/DDBJ databases">
        <authorList>
            <person name="Kallberg Y."/>
            <person name="Tangrot J."/>
            <person name="Rosling A."/>
        </authorList>
    </citation>
    <scope>NUCLEOTIDE SEQUENCE</scope>
    <source>
        <strain evidence="2">UK204</strain>
    </source>
</reference>
<feature type="region of interest" description="Disordered" evidence="1">
    <location>
        <begin position="1"/>
        <end position="32"/>
    </location>
</feature>
<sequence length="58" mass="6461">MFTEVRPEKGKGGKYTNEKSKPEPTSSSWVADRNGCFDDHTTAVMARCQDVKAPVLMK</sequence>
<evidence type="ECO:0000313" key="3">
    <source>
        <dbReference type="Proteomes" id="UP000789570"/>
    </source>
</evidence>